<dbReference type="SMART" id="SM01230">
    <property type="entry name" value="Gln-synt_C"/>
    <property type="match status" value="1"/>
</dbReference>
<dbReference type="SUPFAM" id="SSF54368">
    <property type="entry name" value="Glutamine synthetase, N-terminal domain"/>
    <property type="match status" value="1"/>
</dbReference>
<comment type="cofactor">
    <cofactor evidence="1">
        <name>Mg(2+)</name>
        <dbReference type="ChEBI" id="CHEBI:18420"/>
    </cofactor>
</comment>
<dbReference type="EMBL" id="LQQU01000003">
    <property type="protein sequence ID" value="KZE35058.1"/>
    <property type="molecule type" value="Genomic_DNA"/>
</dbReference>
<reference evidence="12" key="1">
    <citation type="submission" date="2016-01" db="EMBL/GenBank/DDBJ databases">
        <title>Draft genome of Chromobacterium sp. F49.</title>
        <authorList>
            <person name="Hong K.W."/>
        </authorList>
    </citation>
    <scope>NUCLEOTIDE SEQUENCE [LARGE SCALE GENOMIC DNA]</scope>
    <source>
        <strain evidence="12">CN10</strain>
    </source>
</reference>
<feature type="domain" description="GS beta-grasp" evidence="9">
    <location>
        <begin position="15"/>
        <end position="103"/>
    </location>
</feature>
<evidence type="ECO:0000256" key="5">
    <source>
        <dbReference type="ARBA" id="ARBA00022840"/>
    </source>
</evidence>
<feature type="domain" description="GS catalytic" evidence="10">
    <location>
        <begin position="110"/>
        <end position="444"/>
    </location>
</feature>
<evidence type="ECO:0000256" key="7">
    <source>
        <dbReference type="PROSITE-ProRule" id="PRU01330"/>
    </source>
</evidence>
<evidence type="ECO:0000256" key="1">
    <source>
        <dbReference type="ARBA" id="ARBA00001946"/>
    </source>
</evidence>
<keyword evidence="12" id="KW-1185">Reference proteome</keyword>
<evidence type="ECO:0000256" key="6">
    <source>
        <dbReference type="ARBA" id="ARBA00022842"/>
    </source>
</evidence>
<sequence length="444" mass="50194">MANPILEWMRDRRITEVECILPDMAGVARGKIIPKEKFASDQEMRLPEVALLQTVTGDYPDAHMLDLTDPDMVLRPDPATLRVVPWATDPTAQLIFDCFRSDGQVVDVAPRNVLKRVLALYAEQGWAPVLAPEMEFYLVAPNPDPDVPLAPPIGRTGRTEFGRRSYAIDAVNEFDPLFEDIYDYCDAQGLGIDTLIHEIGACQMEINFVHGDPLDLADQVFLFKRTVREAAFRHQMYATFMAKPMESEPGSAMHMHQSVREVKTGRNLFTLPDGKPSPAFFHYLGGLQTFLPQGMPFFAPYVNSLRRLSRYTAAPINVQWGYDNRTVGFRVPHSSPENRRIENRVAGVDVNPYLAMAATLACGYLGMVRRIDCTEPMQSNAYELPYQFPASTDDALEMLSGSEALASVLGRRFVDMYVALKQKEFAEYFRVISPWERKFLLLHV</sequence>
<keyword evidence="5" id="KW-0067">ATP-binding</keyword>
<keyword evidence="3" id="KW-0436">Ligase</keyword>
<proteinExistence type="inferred from homology"/>
<dbReference type="GO" id="GO:0004356">
    <property type="term" value="F:glutamine synthetase activity"/>
    <property type="evidence" value="ECO:0007669"/>
    <property type="project" value="InterPro"/>
</dbReference>
<dbReference type="GO" id="GO:0006542">
    <property type="term" value="P:glutamine biosynthetic process"/>
    <property type="evidence" value="ECO:0007669"/>
    <property type="project" value="InterPro"/>
</dbReference>
<keyword evidence="6" id="KW-0460">Magnesium</keyword>
<name>A0A161RCN5_9NEIS</name>
<comment type="caution">
    <text evidence="11">The sequence shown here is derived from an EMBL/GenBank/DDBJ whole genome shotgun (WGS) entry which is preliminary data.</text>
</comment>
<dbReference type="InterPro" id="IPR014746">
    <property type="entry name" value="Gln_synth/guanido_kin_cat_dom"/>
</dbReference>
<evidence type="ECO:0000256" key="3">
    <source>
        <dbReference type="ARBA" id="ARBA00022598"/>
    </source>
</evidence>
<dbReference type="RefSeq" id="WP_066609478.1">
    <property type="nucleotide sequence ID" value="NZ_LQQU01000003.1"/>
</dbReference>
<dbReference type="OrthoDB" id="9807095at2"/>
<evidence type="ECO:0000256" key="8">
    <source>
        <dbReference type="RuleBase" id="RU000384"/>
    </source>
</evidence>
<comment type="similarity">
    <text evidence="2 7 8">Belongs to the glutamine synthetase family.</text>
</comment>
<evidence type="ECO:0000259" key="10">
    <source>
        <dbReference type="PROSITE" id="PS51987"/>
    </source>
</evidence>
<dbReference type="Gene3D" id="3.30.590.10">
    <property type="entry name" value="Glutamine synthetase/guanido kinase, catalytic domain"/>
    <property type="match status" value="1"/>
</dbReference>
<evidence type="ECO:0000259" key="9">
    <source>
        <dbReference type="PROSITE" id="PS51986"/>
    </source>
</evidence>
<dbReference type="AlphaFoldDB" id="A0A161RCN5"/>
<dbReference type="PROSITE" id="PS51987">
    <property type="entry name" value="GS_CATALYTIC"/>
    <property type="match status" value="1"/>
</dbReference>
<dbReference type="InterPro" id="IPR008146">
    <property type="entry name" value="Gln_synth_cat_dom"/>
</dbReference>
<dbReference type="InterPro" id="IPR027303">
    <property type="entry name" value="Gln_synth_gly_rich_site"/>
</dbReference>
<organism evidence="11 12">
    <name type="scientific">Crenobacter luteus</name>
    <dbReference type="NCBI Taxonomy" id="1452487"/>
    <lineage>
        <taxon>Bacteria</taxon>
        <taxon>Pseudomonadati</taxon>
        <taxon>Pseudomonadota</taxon>
        <taxon>Betaproteobacteria</taxon>
        <taxon>Neisseriales</taxon>
        <taxon>Neisseriaceae</taxon>
        <taxon>Crenobacter</taxon>
    </lineage>
</organism>
<accession>A0A161RCN5</accession>
<dbReference type="PANTHER" id="PTHR43785:SF3">
    <property type="entry name" value="GS CATALYTIC DOMAIN-CONTAINING PROTEIN"/>
    <property type="match status" value="1"/>
</dbReference>
<dbReference type="Proteomes" id="UP000076625">
    <property type="component" value="Unassembled WGS sequence"/>
</dbReference>
<dbReference type="FunFam" id="3.30.590.10:FF:000005">
    <property type="entry name" value="Probable glutamine synthetase"/>
    <property type="match status" value="1"/>
</dbReference>
<dbReference type="PROSITE" id="PS00181">
    <property type="entry name" value="GLNA_ATP"/>
    <property type="match status" value="1"/>
</dbReference>
<dbReference type="GO" id="GO:0005524">
    <property type="term" value="F:ATP binding"/>
    <property type="evidence" value="ECO:0007669"/>
    <property type="project" value="UniProtKB-KW"/>
</dbReference>
<dbReference type="PANTHER" id="PTHR43785">
    <property type="entry name" value="GAMMA-GLUTAMYLPUTRESCINE SYNTHETASE"/>
    <property type="match status" value="1"/>
</dbReference>
<dbReference type="GO" id="GO:0006598">
    <property type="term" value="P:polyamine catabolic process"/>
    <property type="evidence" value="ECO:0007669"/>
    <property type="project" value="TreeGrafter"/>
</dbReference>
<dbReference type="STRING" id="1452487.AVW16_04535"/>
<dbReference type="InterPro" id="IPR008147">
    <property type="entry name" value="Gln_synt_N"/>
</dbReference>
<evidence type="ECO:0000313" key="12">
    <source>
        <dbReference type="Proteomes" id="UP000076625"/>
    </source>
</evidence>
<dbReference type="InterPro" id="IPR036651">
    <property type="entry name" value="Gln_synt_N_sf"/>
</dbReference>
<protein>
    <submittedName>
        <fullName evidence="11">Glutamine synthetase</fullName>
    </submittedName>
</protein>
<dbReference type="SUPFAM" id="SSF55931">
    <property type="entry name" value="Glutamine synthetase/guanido kinase"/>
    <property type="match status" value="1"/>
</dbReference>
<evidence type="ECO:0000313" key="11">
    <source>
        <dbReference type="EMBL" id="KZE35058.1"/>
    </source>
</evidence>
<evidence type="ECO:0000256" key="2">
    <source>
        <dbReference type="ARBA" id="ARBA00009897"/>
    </source>
</evidence>
<dbReference type="Pfam" id="PF00120">
    <property type="entry name" value="Gln-synt_C"/>
    <property type="match status" value="1"/>
</dbReference>
<gene>
    <name evidence="11" type="ORF">AVW16_04535</name>
</gene>
<keyword evidence="4" id="KW-0547">Nucleotide-binding</keyword>
<dbReference type="PROSITE" id="PS51986">
    <property type="entry name" value="GS_BETA_GRASP"/>
    <property type="match status" value="1"/>
</dbReference>
<dbReference type="Gene3D" id="3.10.20.70">
    <property type="entry name" value="Glutamine synthetase, N-terminal domain"/>
    <property type="match status" value="1"/>
</dbReference>
<evidence type="ECO:0000256" key="4">
    <source>
        <dbReference type="ARBA" id="ARBA00022741"/>
    </source>
</evidence>